<name>A0ABQ5IWG6_9ASTR</name>
<reference evidence="1" key="2">
    <citation type="submission" date="2022-01" db="EMBL/GenBank/DDBJ databases">
        <authorList>
            <person name="Yamashiro T."/>
            <person name="Shiraishi A."/>
            <person name="Satake H."/>
            <person name="Nakayama K."/>
        </authorList>
    </citation>
    <scope>NUCLEOTIDE SEQUENCE</scope>
</reference>
<dbReference type="EMBL" id="BQNB010021262">
    <property type="protein sequence ID" value="GJU04569.1"/>
    <property type="molecule type" value="Genomic_DNA"/>
</dbReference>
<comment type="caution">
    <text evidence="1">The sequence shown here is derived from an EMBL/GenBank/DDBJ whole genome shotgun (WGS) entry which is preliminary data.</text>
</comment>
<evidence type="ECO:0000313" key="2">
    <source>
        <dbReference type="Proteomes" id="UP001151760"/>
    </source>
</evidence>
<proteinExistence type="predicted"/>
<dbReference type="Proteomes" id="UP001151760">
    <property type="component" value="Unassembled WGS sequence"/>
</dbReference>
<accession>A0ABQ5IWG6</accession>
<keyword evidence="2" id="KW-1185">Reference proteome</keyword>
<protein>
    <submittedName>
        <fullName evidence="1">Uncharacterized protein</fullName>
    </submittedName>
</protein>
<organism evidence="1 2">
    <name type="scientific">Tanacetum coccineum</name>
    <dbReference type="NCBI Taxonomy" id="301880"/>
    <lineage>
        <taxon>Eukaryota</taxon>
        <taxon>Viridiplantae</taxon>
        <taxon>Streptophyta</taxon>
        <taxon>Embryophyta</taxon>
        <taxon>Tracheophyta</taxon>
        <taxon>Spermatophyta</taxon>
        <taxon>Magnoliopsida</taxon>
        <taxon>eudicotyledons</taxon>
        <taxon>Gunneridae</taxon>
        <taxon>Pentapetalae</taxon>
        <taxon>asterids</taxon>
        <taxon>campanulids</taxon>
        <taxon>Asterales</taxon>
        <taxon>Asteraceae</taxon>
        <taxon>Asteroideae</taxon>
        <taxon>Anthemideae</taxon>
        <taxon>Anthemidinae</taxon>
        <taxon>Tanacetum</taxon>
    </lineage>
</organism>
<evidence type="ECO:0000313" key="1">
    <source>
        <dbReference type="EMBL" id="GJU04569.1"/>
    </source>
</evidence>
<sequence length="235" mass="25809">MLGSLQKDDDDEISNLVDLHMSMLGSGWKTTELKAAVKGPAGVAGTMAVASSSSKQIVDFASQIKKACELGESIETMRTKRAIWRNNRDETCDVTAMIEEATAMVPTAPTSPFAAAFGSAILIEHVSYYGTANLLVVLPRNKKDHAMRYPCAQALLHSRIPNDWYRGMDLVRAEPTYAFCSVESTSINPKQKKKEMYLLAVGFFEVGTTQKVKNLSIGAWRVMQNCNISSKVDYG</sequence>
<gene>
    <name evidence="1" type="ORF">Tco_1120999</name>
</gene>
<reference evidence="1" key="1">
    <citation type="journal article" date="2022" name="Int. J. Mol. Sci.">
        <title>Draft Genome of Tanacetum Coccineum: Genomic Comparison of Closely Related Tanacetum-Family Plants.</title>
        <authorList>
            <person name="Yamashiro T."/>
            <person name="Shiraishi A."/>
            <person name="Nakayama K."/>
            <person name="Satake H."/>
        </authorList>
    </citation>
    <scope>NUCLEOTIDE SEQUENCE</scope>
</reference>